<protein>
    <submittedName>
        <fullName evidence="1">Uncharacterized protein</fullName>
    </submittedName>
</protein>
<comment type="caution">
    <text evidence="1">The sequence shown here is derived from an EMBL/GenBank/DDBJ whole genome shotgun (WGS) entry which is preliminary data.</text>
</comment>
<dbReference type="EMBL" id="JZRZ01000017">
    <property type="protein sequence ID" value="KKD57357.1"/>
    <property type="molecule type" value="Genomic_DNA"/>
</dbReference>
<evidence type="ECO:0000313" key="1">
    <source>
        <dbReference type="EMBL" id="KKD57357.1"/>
    </source>
</evidence>
<proteinExistence type="predicted"/>
<dbReference type="PATRIC" id="fig|40324.63.peg.3515"/>
<reference evidence="1 2" key="1">
    <citation type="submission" date="2015-03" db="EMBL/GenBank/DDBJ databases">
        <title>Draft genome of Stenotrophomonas maltophila isolated from urine specimen.</title>
        <authorList>
            <person name="Murugan N."/>
            <person name="Malathi J."/>
            <person name="Umashankar V."/>
            <person name="Madhavan H."/>
        </authorList>
    </citation>
    <scope>NUCLEOTIDE SEQUENCE [LARGE SCALE GENOMIC DNA]</scope>
    <source>
        <strain evidence="1 2">JMNMN1</strain>
    </source>
</reference>
<gene>
    <name evidence="1" type="ORF">VM57_09505</name>
</gene>
<accession>A0A0F5ZPV9</accession>
<name>A0A0F5ZPV9_STEMA</name>
<organism evidence="1 2">
    <name type="scientific">Stenotrophomonas maltophilia</name>
    <name type="common">Pseudomonas maltophilia</name>
    <name type="synonym">Xanthomonas maltophilia</name>
    <dbReference type="NCBI Taxonomy" id="40324"/>
    <lineage>
        <taxon>Bacteria</taxon>
        <taxon>Pseudomonadati</taxon>
        <taxon>Pseudomonadota</taxon>
        <taxon>Gammaproteobacteria</taxon>
        <taxon>Lysobacterales</taxon>
        <taxon>Lysobacteraceae</taxon>
        <taxon>Stenotrophomonas</taxon>
        <taxon>Stenotrophomonas maltophilia group</taxon>
    </lineage>
</organism>
<evidence type="ECO:0000313" key="2">
    <source>
        <dbReference type="Proteomes" id="UP000243478"/>
    </source>
</evidence>
<dbReference type="AlphaFoldDB" id="A0A0F5ZPV9"/>
<dbReference type="Proteomes" id="UP000243478">
    <property type="component" value="Unassembled WGS sequence"/>
</dbReference>
<sequence length="100" mass="11484">MVKFLASYRELLGSLGMTVIHNPHMSYVVAVPNPYVAEKMRLSETRLALVLRSLYNDKMYATEIIAGEAHVTIHDLETAYKDLMGKSFRTPRSCERPWRP</sequence>